<protein>
    <submittedName>
        <fullName evidence="2">Putative phosphoenolpyruvate-protein phosphotransferase</fullName>
    </submittedName>
</protein>
<evidence type="ECO:0000259" key="1">
    <source>
        <dbReference type="SMART" id="SM00065"/>
    </source>
</evidence>
<dbReference type="PANTHER" id="PTHR40660">
    <property type="entry name" value="5'-PHOSPHATE OXIDASE PUTATIVE DOMAIN-CONTAINING PROTEIN-RELATED"/>
    <property type="match status" value="1"/>
</dbReference>
<proteinExistence type="predicted"/>
<dbReference type="Pfam" id="PF13185">
    <property type="entry name" value="GAF_2"/>
    <property type="match status" value="1"/>
</dbReference>
<sequence>MTPTPIRLTLADLEACFEGVIPSIISTADADGLPNISYLSHVAVVDDRHVALSNQFFAKTAANIRLNPHAMLLLVDARNSAQYRLELVFAHTLEAGPLFDHIALQIDASSAQVGMAGIMKLRNLDVFRVVSIEAIPSQVQTAELPRPKRSRLVGAARIAEAIAAETDADGIVDAMLEGLRTEFGFEHALLLQLYEERNQLVTIGSMGYLPSGIGSDIPVDEGVIGAAAAGGRLVKLSDMSRIRRFGAAVRASSADENRTRAIPLPGMPDAMSQIAVPLIAAGSVRGVLFLESRDRIAFTSDDEAALSMIARQAAMALALSEKLSLETEPQCSVRIQSPASEKAVQVVHHGFDDSVFIDGDYVIKGVAGRLLASMLEQHQQSGRLEFTNREIRLDAALKLPDFKDNLETRLLLLRRRLDEKRLPIRLTRLGRGRIGLLIEGWLRFSKDVV</sequence>
<feature type="domain" description="GAF" evidence="1">
    <location>
        <begin position="167"/>
        <end position="327"/>
    </location>
</feature>
<dbReference type="SMART" id="SM00065">
    <property type="entry name" value="GAF"/>
    <property type="match status" value="1"/>
</dbReference>
<dbReference type="SUPFAM" id="SSF55781">
    <property type="entry name" value="GAF domain-like"/>
    <property type="match status" value="1"/>
</dbReference>
<gene>
    <name evidence="2" type="ORF">NGAL_HAMBI1145_25850</name>
</gene>
<dbReference type="RefSeq" id="WP_046666735.1">
    <property type="nucleotide sequence ID" value="NZ_CCRH01000006.1"/>
</dbReference>
<dbReference type="Gene3D" id="3.30.450.40">
    <property type="match status" value="1"/>
</dbReference>
<dbReference type="GO" id="GO:0016740">
    <property type="term" value="F:transferase activity"/>
    <property type="evidence" value="ECO:0007669"/>
    <property type="project" value="UniProtKB-KW"/>
</dbReference>
<dbReference type="InterPro" id="IPR003018">
    <property type="entry name" value="GAF"/>
</dbReference>
<dbReference type="SUPFAM" id="SSF50475">
    <property type="entry name" value="FMN-binding split barrel"/>
    <property type="match status" value="1"/>
</dbReference>
<dbReference type="Gene3D" id="2.30.110.10">
    <property type="entry name" value="Electron Transport, Fmn-binding Protein, Chain A"/>
    <property type="match status" value="1"/>
</dbReference>
<dbReference type="InterPro" id="IPR029016">
    <property type="entry name" value="GAF-like_dom_sf"/>
</dbReference>
<dbReference type="InterPro" id="IPR011576">
    <property type="entry name" value="Pyridox_Oxase_N"/>
</dbReference>
<keyword evidence="2" id="KW-0670">Pyruvate</keyword>
<evidence type="ECO:0000313" key="2">
    <source>
        <dbReference type="EMBL" id="CDZ34942.1"/>
    </source>
</evidence>
<dbReference type="AlphaFoldDB" id="A0A0T7FIU1"/>
<dbReference type="Proteomes" id="UP000046176">
    <property type="component" value="Unassembled WGS sequence"/>
</dbReference>
<dbReference type="InterPro" id="IPR012349">
    <property type="entry name" value="Split_barrel_FMN-bd"/>
</dbReference>
<dbReference type="PANTHER" id="PTHR40660:SF1">
    <property type="entry name" value="5'-PHOSPHATE OXIDASE PUTATIVE DOMAIN-CONTAINING PROTEIN-RELATED"/>
    <property type="match status" value="1"/>
</dbReference>
<dbReference type="EMBL" id="CCRH01000006">
    <property type="protein sequence ID" value="CDZ34942.1"/>
    <property type="molecule type" value="Genomic_DNA"/>
</dbReference>
<organism evidence="2 3">
    <name type="scientific">Neorhizobium galegae bv. officinalis</name>
    <dbReference type="NCBI Taxonomy" id="323656"/>
    <lineage>
        <taxon>Bacteria</taxon>
        <taxon>Pseudomonadati</taxon>
        <taxon>Pseudomonadota</taxon>
        <taxon>Alphaproteobacteria</taxon>
        <taxon>Hyphomicrobiales</taxon>
        <taxon>Rhizobiaceae</taxon>
        <taxon>Rhizobium/Agrobacterium group</taxon>
        <taxon>Neorhizobium</taxon>
    </lineage>
</organism>
<accession>A0A0T7FIU1</accession>
<name>A0A0T7FIU1_NEOGA</name>
<reference evidence="2 3" key="1">
    <citation type="submission" date="2014-08" db="EMBL/GenBank/DDBJ databases">
        <authorList>
            <person name="Chen Y.-H."/>
        </authorList>
    </citation>
    <scope>NUCLEOTIDE SEQUENCE [LARGE SCALE GENOMIC DNA]</scope>
</reference>
<evidence type="ECO:0000313" key="3">
    <source>
        <dbReference type="Proteomes" id="UP000046176"/>
    </source>
</evidence>
<keyword evidence="2" id="KW-0808">Transferase</keyword>
<dbReference type="Pfam" id="PF01243">
    <property type="entry name" value="PNPOx_N"/>
    <property type="match status" value="1"/>
</dbReference>